<feature type="binding site" evidence="15">
    <location>
        <position position="587"/>
    </location>
    <ligand>
        <name>Ca(2+)</name>
        <dbReference type="ChEBI" id="CHEBI:29108"/>
    </ligand>
</feature>
<evidence type="ECO:0000256" key="4">
    <source>
        <dbReference type="ARBA" id="ARBA00012462"/>
    </source>
</evidence>
<dbReference type="InterPro" id="IPR030400">
    <property type="entry name" value="Sedolisin_dom"/>
</dbReference>
<dbReference type="Pfam" id="PF09286">
    <property type="entry name" value="Pro-kuma_activ"/>
    <property type="match status" value="1"/>
</dbReference>
<dbReference type="SUPFAM" id="SSF54897">
    <property type="entry name" value="Protease propeptides/inhibitors"/>
    <property type="match status" value="1"/>
</dbReference>
<feature type="active site" description="Charge relay system" evidence="15">
    <location>
        <position position="297"/>
    </location>
</feature>
<feature type="active site" description="Charge relay system" evidence="15">
    <location>
        <position position="545"/>
    </location>
</feature>
<dbReference type="InParanoid" id="A0A316VGK1"/>
<feature type="region of interest" description="Disordered" evidence="16">
    <location>
        <begin position="343"/>
        <end position="365"/>
    </location>
</feature>
<evidence type="ECO:0000256" key="5">
    <source>
        <dbReference type="ARBA" id="ARBA00022525"/>
    </source>
</evidence>
<comment type="subcellular location">
    <subcellularLocation>
        <location evidence="3">Secreted</location>
        <location evidence="3">Extracellular space</location>
    </subcellularLocation>
</comment>
<comment type="catalytic activity">
    <reaction evidence="1">
        <text>Release of an N-terminal tripeptide from a polypeptide.</text>
        <dbReference type="EC" id="3.4.14.10"/>
    </reaction>
</comment>
<dbReference type="InterPro" id="IPR050819">
    <property type="entry name" value="Tripeptidyl-peptidase_I"/>
</dbReference>
<evidence type="ECO:0000256" key="6">
    <source>
        <dbReference type="ARBA" id="ARBA00022670"/>
    </source>
</evidence>
<keyword evidence="13" id="KW-0865">Zymogen</keyword>
<dbReference type="GO" id="GO:0005576">
    <property type="term" value="C:extracellular region"/>
    <property type="evidence" value="ECO:0007669"/>
    <property type="project" value="UniProtKB-SubCell"/>
</dbReference>
<keyword evidence="8" id="KW-0732">Signal</keyword>
<proteinExistence type="predicted"/>
<name>A0A316VGK1_9BASI</name>
<dbReference type="EMBL" id="KZ819603">
    <property type="protein sequence ID" value="PWN34625.1"/>
    <property type="molecule type" value="Genomic_DNA"/>
</dbReference>
<dbReference type="RefSeq" id="XP_025354927.1">
    <property type="nucleotide sequence ID" value="XM_025497229.1"/>
</dbReference>
<keyword evidence="5" id="KW-0964">Secreted</keyword>
<evidence type="ECO:0000259" key="17">
    <source>
        <dbReference type="PROSITE" id="PS51695"/>
    </source>
</evidence>
<dbReference type="InterPro" id="IPR015366">
    <property type="entry name" value="S53_propep"/>
</dbReference>
<evidence type="ECO:0000256" key="3">
    <source>
        <dbReference type="ARBA" id="ARBA00004239"/>
    </source>
</evidence>
<evidence type="ECO:0000256" key="16">
    <source>
        <dbReference type="SAM" id="MobiDB-lite"/>
    </source>
</evidence>
<comment type="function">
    <text evidence="2">Secreted tripeptidyl-peptidase which degrades proteins at acidic pHs and is involved in virulence.</text>
</comment>
<keyword evidence="11 15" id="KW-0106">Calcium</keyword>
<dbReference type="GO" id="GO:0008240">
    <property type="term" value="F:tripeptidyl-peptidase activity"/>
    <property type="evidence" value="ECO:0007669"/>
    <property type="project" value="UniProtKB-EC"/>
</dbReference>
<evidence type="ECO:0000313" key="19">
    <source>
        <dbReference type="Proteomes" id="UP000245771"/>
    </source>
</evidence>
<gene>
    <name evidence="18" type="ORF">FA14DRAFT_143956</name>
</gene>
<dbReference type="SMART" id="SM00944">
    <property type="entry name" value="Pro-kuma_activ"/>
    <property type="match status" value="1"/>
</dbReference>
<feature type="active site" description="Charge relay system" evidence="15">
    <location>
        <position position="301"/>
    </location>
</feature>
<feature type="binding site" evidence="15">
    <location>
        <position position="607"/>
    </location>
    <ligand>
        <name>Ca(2+)</name>
        <dbReference type="ChEBI" id="CHEBI:29108"/>
    </ligand>
</feature>
<evidence type="ECO:0000256" key="11">
    <source>
        <dbReference type="ARBA" id="ARBA00022837"/>
    </source>
</evidence>
<dbReference type="Gene3D" id="3.40.50.200">
    <property type="entry name" value="Peptidase S8/S53 domain"/>
    <property type="match status" value="1"/>
</dbReference>
<dbReference type="Proteomes" id="UP000245771">
    <property type="component" value="Unassembled WGS sequence"/>
</dbReference>
<evidence type="ECO:0000256" key="7">
    <source>
        <dbReference type="ARBA" id="ARBA00022723"/>
    </source>
</evidence>
<keyword evidence="6 15" id="KW-0645">Protease</keyword>
<dbReference type="AlphaFoldDB" id="A0A316VGK1"/>
<dbReference type="PROSITE" id="PS51695">
    <property type="entry name" value="SEDOLISIN"/>
    <property type="match status" value="1"/>
</dbReference>
<keyword evidence="7 15" id="KW-0479">Metal-binding</keyword>
<evidence type="ECO:0000256" key="13">
    <source>
        <dbReference type="ARBA" id="ARBA00023145"/>
    </source>
</evidence>
<keyword evidence="19" id="KW-1185">Reference proteome</keyword>
<evidence type="ECO:0000256" key="8">
    <source>
        <dbReference type="ARBA" id="ARBA00022729"/>
    </source>
</evidence>
<keyword evidence="14" id="KW-0325">Glycoprotein</keyword>
<dbReference type="InterPro" id="IPR000209">
    <property type="entry name" value="Peptidase_S8/S53_dom"/>
</dbReference>
<dbReference type="SUPFAM" id="SSF52743">
    <property type="entry name" value="Subtilisin-like"/>
    <property type="match status" value="1"/>
</dbReference>
<keyword evidence="9 15" id="KW-0378">Hydrolase</keyword>
<organism evidence="18 19">
    <name type="scientific">Meira miltonrushii</name>
    <dbReference type="NCBI Taxonomy" id="1280837"/>
    <lineage>
        <taxon>Eukaryota</taxon>
        <taxon>Fungi</taxon>
        <taxon>Dikarya</taxon>
        <taxon>Basidiomycota</taxon>
        <taxon>Ustilaginomycotina</taxon>
        <taxon>Exobasidiomycetes</taxon>
        <taxon>Exobasidiales</taxon>
        <taxon>Brachybasidiaceae</taxon>
        <taxon>Meira</taxon>
    </lineage>
</organism>
<dbReference type="STRING" id="1280837.A0A316VGK1"/>
<feature type="domain" description="Peptidase S53" evidence="17">
    <location>
        <begin position="217"/>
        <end position="627"/>
    </location>
</feature>
<reference evidence="18 19" key="1">
    <citation type="journal article" date="2018" name="Mol. Biol. Evol.">
        <title>Broad Genomic Sampling Reveals a Smut Pathogenic Ancestry of the Fungal Clade Ustilaginomycotina.</title>
        <authorList>
            <person name="Kijpornyongpan T."/>
            <person name="Mondo S.J."/>
            <person name="Barry K."/>
            <person name="Sandor L."/>
            <person name="Lee J."/>
            <person name="Lipzen A."/>
            <person name="Pangilinan J."/>
            <person name="LaButti K."/>
            <person name="Hainaut M."/>
            <person name="Henrissat B."/>
            <person name="Grigoriev I.V."/>
            <person name="Spatafora J.W."/>
            <person name="Aime M.C."/>
        </authorList>
    </citation>
    <scope>NUCLEOTIDE SEQUENCE [LARGE SCALE GENOMIC DNA]</scope>
    <source>
        <strain evidence="18 19">MCA 3882</strain>
    </source>
</reference>
<protein>
    <recommendedName>
        <fullName evidence="4">tripeptidyl-peptidase II</fullName>
        <ecNumber evidence="4">3.4.14.10</ecNumber>
    </recommendedName>
</protein>
<dbReference type="GO" id="GO:0004252">
    <property type="term" value="F:serine-type endopeptidase activity"/>
    <property type="evidence" value="ECO:0007669"/>
    <property type="project" value="UniProtKB-UniRule"/>
</dbReference>
<keyword evidence="12" id="KW-0843">Virulence</keyword>
<dbReference type="PANTHER" id="PTHR14218">
    <property type="entry name" value="PROTEASE S8 TRIPEPTIDYL PEPTIDASE I CLN2"/>
    <property type="match status" value="1"/>
</dbReference>
<evidence type="ECO:0000256" key="15">
    <source>
        <dbReference type="PROSITE-ProRule" id="PRU01032"/>
    </source>
</evidence>
<dbReference type="CDD" id="cd04056">
    <property type="entry name" value="Peptidases_S53"/>
    <property type="match status" value="1"/>
</dbReference>
<feature type="binding site" evidence="15">
    <location>
        <position position="605"/>
    </location>
    <ligand>
        <name>Ca(2+)</name>
        <dbReference type="ChEBI" id="CHEBI:29108"/>
    </ligand>
</feature>
<keyword evidence="10 15" id="KW-0720">Serine protease</keyword>
<evidence type="ECO:0000313" key="18">
    <source>
        <dbReference type="EMBL" id="PWN34625.1"/>
    </source>
</evidence>
<comment type="cofactor">
    <cofactor evidence="15">
        <name>Ca(2+)</name>
        <dbReference type="ChEBI" id="CHEBI:29108"/>
    </cofactor>
    <text evidence="15">Binds 1 Ca(2+) ion per subunit.</text>
</comment>
<dbReference type="CDD" id="cd11377">
    <property type="entry name" value="Pro-peptidase_S53"/>
    <property type="match status" value="1"/>
</dbReference>
<dbReference type="InterPro" id="IPR036852">
    <property type="entry name" value="Peptidase_S8/S53_dom_sf"/>
</dbReference>
<evidence type="ECO:0000256" key="1">
    <source>
        <dbReference type="ARBA" id="ARBA00001910"/>
    </source>
</evidence>
<dbReference type="OrthoDB" id="409122at2759"/>
<dbReference type="Pfam" id="PF00082">
    <property type="entry name" value="Peptidase_S8"/>
    <property type="match status" value="1"/>
</dbReference>
<dbReference type="GeneID" id="37019010"/>
<evidence type="ECO:0000256" key="2">
    <source>
        <dbReference type="ARBA" id="ARBA00002451"/>
    </source>
</evidence>
<evidence type="ECO:0000256" key="14">
    <source>
        <dbReference type="ARBA" id="ARBA00023180"/>
    </source>
</evidence>
<dbReference type="EC" id="3.4.14.10" evidence="4"/>
<dbReference type="GO" id="GO:0046872">
    <property type="term" value="F:metal ion binding"/>
    <property type="evidence" value="ECO:0007669"/>
    <property type="project" value="UniProtKB-UniRule"/>
</dbReference>
<evidence type="ECO:0000256" key="12">
    <source>
        <dbReference type="ARBA" id="ARBA00023026"/>
    </source>
</evidence>
<evidence type="ECO:0000256" key="10">
    <source>
        <dbReference type="ARBA" id="ARBA00022825"/>
    </source>
</evidence>
<sequence>MPLSTYTHEVHEKRSVIPSGWKQGNRLSEHIILPVRIALTQSNMDKMNEYVMQVSDPDSKLYGQHWTPEQVRSTFSPSEETRNSVSEWLVASGISSHRLHHDVGSGGWIAFDATVAEAEKLFNTEYFSWSHDRALSKDPIAAVAQSYSLPAHIRQHIDFVTPTLHFDARLHRRDNDRDTIARTRIDLGSPNGPSVPKKLDVYNPANILNELEQCDQYITLICLRALYGVPALPSFTPTNPKNSFGIVEYTPQAYLGSDLDLFFANYSKDQKQKRPNLISIDGGALNNSNRGFSYNGESNLDLEYGMSLVNPIPVTLYQVGDAIESASFNDFLDALDASYCGGDDSSQDSPYPDPHPGGYKGPKACGTAPTSKVISTSYGYNEADLTPAYEIRQCNEYAKLGLLGTTWVYSSGDYGVAGNSGQCIDPATNQYNNGTSGKFNPSFPGTCPYILSVGATEVLPGKTVLQPESACEKVIYSGGGFSNVFQQPDYQKNAVQTYFKNYKPTYTAMQYNNSETTRGYPDVSANGANYIVTVAGNVSRVYGTSASAPVTASILTLINEARLDAGKGSLGFVNPTFYANPYLFNDITNGTNPGCGTQGFSAVKGWDPVTGLGTPNYPKLLAYFLAH</sequence>
<dbReference type="PANTHER" id="PTHR14218:SF19">
    <property type="entry name" value="SERINE PROTEASE AORO, PUTATIVE (AFU_ORTHOLOGUE AFUA_6G10250)-RELATED"/>
    <property type="match status" value="1"/>
</dbReference>
<dbReference type="FunFam" id="3.40.50.200:FF:000015">
    <property type="entry name" value="Tripeptidyl peptidase A"/>
    <property type="match status" value="1"/>
</dbReference>
<evidence type="ECO:0000256" key="9">
    <source>
        <dbReference type="ARBA" id="ARBA00022801"/>
    </source>
</evidence>
<feature type="binding site" evidence="15">
    <location>
        <position position="586"/>
    </location>
    <ligand>
        <name>Ca(2+)</name>
        <dbReference type="ChEBI" id="CHEBI:29108"/>
    </ligand>
</feature>
<accession>A0A316VGK1</accession>
<dbReference type="GO" id="GO:0006508">
    <property type="term" value="P:proteolysis"/>
    <property type="evidence" value="ECO:0007669"/>
    <property type="project" value="UniProtKB-KW"/>
</dbReference>